<name>A0A518H8G1_9BACT</name>
<evidence type="ECO:0000313" key="2">
    <source>
        <dbReference type="Proteomes" id="UP000317835"/>
    </source>
</evidence>
<sequence>MRHTVRLVAVLGVCLGGPVGPSHGFAQDSGPAPIPEFTLDQTLPTVQIPRRSPRVNETVIDATPLPRDKAPQVDYREQQANFKIGDQVTGQNSGATGTILADDDQGLEGTLTLGQVQGVFEEGESIAGQQSGSATADSALREGVWVLDFAFKPLRTRTIDIPNLGRRTVLYLYYRVVNRSGKPRMFVPQFFLETDDGQRSPDVVLPQAVEVVRVREHTSPTAAGAASVVGAPLLGAVRVTGMIPPSEEDEVDEAVLGVAFWVLDEEIARSDSLKVFVRGLSDGLQITQGEDGAQDVRYKTLRIDFDTPGDEFDRREREIRLKTPAYEWVYD</sequence>
<dbReference type="EMBL" id="CP036426">
    <property type="protein sequence ID" value="QDV37115.1"/>
    <property type="molecule type" value="Genomic_DNA"/>
</dbReference>
<dbReference type="OrthoDB" id="271268at2"/>
<dbReference type="Proteomes" id="UP000317835">
    <property type="component" value="Chromosome"/>
</dbReference>
<gene>
    <name evidence="1" type="ORF">ElP_50480</name>
</gene>
<dbReference type="RefSeq" id="WP_145274454.1">
    <property type="nucleotide sequence ID" value="NZ_CP036426.1"/>
</dbReference>
<evidence type="ECO:0000313" key="1">
    <source>
        <dbReference type="EMBL" id="QDV37115.1"/>
    </source>
</evidence>
<reference evidence="1 2" key="1">
    <citation type="submission" date="2019-02" db="EMBL/GenBank/DDBJ databases">
        <title>Deep-cultivation of Planctomycetes and their phenomic and genomic characterization uncovers novel biology.</title>
        <authorList>
            <person name="Wiegand S."/>
            <person name="Jogler M."/>
            <person name="Boedeker C."/>
            <person name="Pinto D."/>
            <person name="Vollmers J."/>
            <person name="Rivas-Marin E."/>
            <person name="Kohn T."/>
            <person name="Peeters S.H."/>
            <person name="Heuer A."/>
            <person name="Rast P."/>
            <person name="Oberbeckmann S."/>
            <person name="Bunk B."/>
            <person name="Jeske O."/>
            <person name="Meyerdierks A."/>
            <person name="Storesund J.E."/>
            <person name="Kallscheuer N."/>
            <person name="Luecker S."/>
            <person name="Lage O.M."/>
            <person name="Pohl T."/>
            <person name="Merkel B.J."/>
            <person name="Hornburger P."/>
            <person name="Mueller R.-W."/>
            <person name="Bruemmer F."/>
            <person name="Labrenz M."/>
            <person name="Spormann A.M."/>
            <person name="Op den Camp H."/>
            <person name="Overmann J."/>
            <person name="Amann R."/>
            <person name="Jetten M.S.M."/>
            <person name="Mascher T."/>
            <person name="Medema M.H."/>
            <person name="Devos D.P."/>
            <person name="Kaster A.-K."/>
            <person name="Ovreas L."/>
            <person name="Rohde M."/>
            <person name="Galperin M.Y."/>
            <person name="Jogler C."/>
        </authorList>
    </citation>
    <scope>NUCLEOTIDE SEQUENCE [LARGE SCALE GENOMIC DNA]</scope>
    <source>
        <strain evidence="1 2">ElP</strain>
    </source>
</reference>
<proteinExistence type="predicted"/>
<keyword evidence="2" id="KW-1185">Reference proteome</keyword>
<accession>A0A518H8G1</accession>
<organism evidence="1 2">
    <name type="scientific">Tautonia plasticadhaerens</name>
    <dbReference type="NCBI Taxonomy" id="2527974"/>
    <lineage>
        <taxon>Bacteria</taxon>
        <taxon>Pseudomonadati</taxon>
        <taxon>Planctomycetota</taxon>
        <taxon>Planctomycetia</taxon>
        <taxon>Isosphaerales</taxon>
        <taxon>Isosphaeraceae</taxon>
        <taxon>Tautonia</taxon>
    </lineage>
</organism>
<dbReference type="AlphaFoldDB" id="A0A518H8G1"/>
<dbReference type="KEGG" id="tpla:ElP_50480"/>
<protein>
    <submittedName>
        <fullName evidence="1">Uncharacterized protein</fullName>
    </submittedName>
</protein>